<name>A0A6A5YSH1_9PLEO</name>
<feature type="compositionally biased region" description="Polar residues" evidence="1">
    <location>
        <begin position="56"/>
        <end position="76"/>
    </location>
</feature>
<proteinExistence type="predicted"/>
<protein>
    <recommendedName>
        <fullName evidence="4">P-loop containing nucleoside triphosphate hydrolase protein</fullName>
    </recommendedName>
</protein>
<gene>
    <name evidence="2" type="ORF">BDV96DRAFT_651225</name>
</gene>
<accession>A0A6A5YSH1</accession>
<evidence type="ECO:0000313" key="3">
    <source>
        <dbReference type="Proteomes" id="UP000799770"/>
    </source>
</evidence>
<dbReference type="AlphaFoldDB" id="A0A6A5YSH1"/>
<evidence type="ECO:0008006" key="4">
    <source>
        <dbReference type="Google" id="ProtNLM"/>
    </source>
</evidence>
<evidence type="ECO:0000313" key="2">
    <source>
        <dbReference type="EMBL" id="KAF2110072.1"/>
    </source>
</evidence>
<organism evidence="2 3">
    <name type="scientific">Lophiotrema nucula</name>
    <dbReference type="NCBI Taxonomy" id="690887"/>
    <lineage>
        <taxon>Eukaryota</taxon>
        <taxon>Fungi</taxon>
        <taxon>Dikarya</taxon>
        <taxon>Ascomycota</taxon>
        <taxon>Pezizomycotina</taxon>
        <taxon>Dothideomycetes</taxon>
        <taxon>Pleosporomycetidae</taxon>
        <taxon>Pleosporales</taxon>
        <taxon>Lophiotremataceae</taxon>
        <taxon>Lophiotrema</taxon>
    </lineage>
</organism>
<feature type="region of interest" description="Disordered" evidence="1">
    <location>
        <begin position="36"/>
        <end position="82"/>
    </location>
</feature>
<reference evidence="2" key="1">
    <citation type="journal article" date="2020" name="Stud. Mycol.">
        <title>101 Dothideomycetes genomes: a test case for predicting lifestyles and emergence of pathogens.</title>
        <authorList>
            <person name="Haridas S."/>
            <person name="Albert R."/>
            <person name="Binder M."/>
            <person name="Bloem J."/>
            <person name="Labutti K."/>
            <person name="Salamov A."/>
            <person name="Andreopoulos B."/>
            <person name="Baker S."/>
            <person name="Barry K."/>
            <person name="Bills G."/>
            <person name="Bluhm B."/>
            <person name="Cannon C."/>
            <person name="Castanera R."/>
            <person name="Culley D."/>
            <person name="Daum C."/>
            <person name="Ezra D."/>
            <person name="Gonzalez J."/>
            <person name="Henrissat B."/>
            <person name="Kuo A."/>
            <person name="Liang C."/>
            <person name="Lipzen A."/>
            <person name="Lutzoni F."/>
            <person name="Magnuson J."/>
            <person name="Mondo S."/>
            <person name="Nolan M."/>
            <person name="Ohm R."/>
            <person name="Pangilinan J."/>
            <person name="Park H.-J."/>
            <person name="Ramirez L."/>
            <person name="Alfaro M."/>
            <person name="Sun H."/>
            <person name="Tritt A."/>
            <person name="Yoshinaga Y."/>
            <person name="Zwiers L.-H."/>
            <person name="Turgeon B."/>
            <person name="Goodwin S."/>
            <person name="Spatafora J."/>
            <person name="Crous P."/>
            <person name="Grigoriev I."/>
        </authorList>
    </citation>
    <scope>NUCLEOTIDE SEQUENCE</scope>
    <source>
        <strain evidence="2">CBS 627.86</strain>
    </source>
</reference>
<dbReference type="Proteomes" id="UP000799770">
    <property type="component" value="Unassembled WGS sequence"/>
</dbReference>
<dbReference type="EMBL" id="ML977339">
    <property type="protein sequence ID" value="KAF2110072.1"/>
    <property type="molecule type" value="Genomic_DNA"/>
</dbReference>
<evidence type="ECO:0000256" key="1">
    <source>
        <dbReference type="SAM" id="MobiDB-lite"/>
    </source>
</evidence>
<keyword evidence="3" id="KW-1185">Reference proteome</keyword>
<sequence>MTEEIRINHIPPTRKRASENIQRRVMVFEGATPLAGPFRNGTSLGRSGSAPPQVLQHDQSSTASIGSRESVPSSGSDRAESQAIANRVAPSTEGLLFNEDQDIDPYAEYVKDTIDHTVGECLRKWTCVQMFYGYDRAINIGAGERNLYRFLFMSEEDFVNEDGNWIAPINPTEAYDKAATTVKDDTELFSRSFFLLEGKTGSGKPHTIVGLQLGLLQFTSKDKYKALQDKEQAVWTETSIPVVLEANHDDRTGKGLYLLNPTLIYPFFNPKGTVNEEVLKGVLSDIGIQGIDLYI</sequence>